<dbReference type="GO" id="GO:0004867">
    <property type="term" value="F:serine-type endopeptidase inhibitor activity"/>
    <property type="evidence" value="ECO:0007669"/>
    <property type="project" value="UniProtKB-KW"/>
</dbReference>
<dbReference type="AlphaFoldDB" id="B7QCW4"/>
<keyword evidence="8" id="KW-0732">Signal</keyword>
<comment type="subcellular location">
    <subcellularLocation>
        <location evidence="1">Secreted</location>
    </subcellularLocation>
</comment>
<keyword evidence="7" id="KW-1015">Disulfide bond</keyword>
<evidence type="ECO:0000313" key="11">
    <source>
        <dbReference type="EnsemblMetazoa" id="ISCW022929-PA"/>
    </source>
</evidence>
<keyword evidence="2" id="KW-0964">Secreted</keyword>
<dbReference type="InterPro" id="IPR002223">
    <property type="entry name" value="Kunitz_BPTI"/>
</dbReference>
<dbReference type="Gene3D" id="4.10.410.10">
    <property type="entry name" value="Pancreatic trypsin inhibitor Kunitz domain"/>
    <property type="match status" value="2"/>
</dbReference>
<dbReference type="PANTHER" id="PTHR10083:SF217">
    <property type="entry name" value="BOOPHILIN-H2"/>
    <property type="match status" value="1"/>
</dbReference>
<reference evidence="10 12" key="1">
    <citation type="submission" date="2008-03" db="EMBL/GenBank/DDBJ databases">
        <title>Annotation of Ixodes scapularis.</title>
        <authorList>
            <consortium name="Ixodes scapularis Genome Project Consortium"/>
            <person name="Caler E."/>
            <person name="Hannick L.I."/>
            <person name="Bidwell S."/>
            <person name="Joardar V."/>
            <person name="Thiagarajan M."/>
            <person name="Amedeo P."/>
            <person name="Galinsky K.J."/>
            <person name="Schobel S."/>
            <person name="Inman J."/>
            <person name="Hostetler J."/>
            <person name="Miller J."/>
            <person name="Hammond M."/>
            <person name="Megy K."/>
            <person name="Lawson D."/>
            <person name="Kodira C."/>
            <person name="Sutton G."/>
            <person name="Meyer J."/>
            <person name="Hill C.A."/>
            <person name="Birren B."/>
            <person name="Nene V."/>
            <person name="Collins F."/>
            <person name="Alarcon-Chaidez F."/>
            <person name="Wikel S."/>
            <person name="Strausberg R."/>
        </authorList>
    </citation>
    <scope>NUCLEOTIDE SEQUENCE [LARGE SCALE GENOMIC DNA]</scope>
    <source>
        <strain evidence="12">Wikel</strain>
        <strain evidence="10">Wikel colony</strain>
    </source>
</reference>
<dbReference type="PaxDb" id="6945-B7QCW4"/>
<evidence type="ECO:0000256" key="4">
    <source>
        <dbReference type="ARBA" id="ARBA00022690"/>
    </source>
</evidence>
<name>B7QCW4_IXOSC</name>
<dbReference type="EMBL" id="DS909779">
    <property type="protein sequence ID" value="EEC16686.1"/>
    <property type="molecule type" value="Genomic_DNA"/>
</dbReference>
<feature type="signal peptide" evidence="8">
    <location>
        <begin position="1"/>
        <end position="17"/>
    </location>
</feature>
<evidence type="ECO:0000313" key="10">
    <source>
        <dbReference type="EMBL" id="EEC16686.1"/>
    </source>
</evidence>
<dbReference type="VEuPathDB" id="VectorBase:ISCW022929"/>
<feature type="domain" description="BPTI/Kunitz inhibitor" evidence="9">
    <location>
        <begin position="27"/>
        <end position="77"/>
    </location>
</feature>
<organism>
    <name type="scientific">Ixodes scapularis</name>
    <name type="common">Black-legged tick</name>
    <name type="synonym">Deer tick</name>
    <dbReference type="NCBI Taxonomy" id="6945"/>
    <lineage>
        <taxon>Eukaryota</taxon>
        <taxon>Metazoa</taxon>
        <taxon>Ecdysozoa</taxon>
        <taxon>Arthropoda</taxon>
        <taxon>Chelicerata</taxon>
        <taxon>Arachnida</taxon>
        <taxon>Acari</taxon>
        <taxon>Parasitiformes</taxon>
        <taxon>Ixodida</taxon>
        <taxon>Ixodoidea</taxon>
        <taxon>Ixodidae</taxon>
        <taxon>Ixodinae</taxon>
        <taxon>Ixodes</taxon>
    </lineage>
</organism>
<dbReference type="SMART" id="SM00131">
    <property type="entry name" value="KU"/>
    <property type="match status" value="2"/>
</dbReference>
<dbReference type="FunFam" id="4.10.410.10:FF:000020">
    <property type="entry name" value="Collagen, type VI, alpha 3"/>
    <property type="match status" value="2"/>
</dbReference>
<evidence type="ECO:0000313" key="12">
    <source>
        <dbReference type="Proteomes" id="UP000001555"/>
    </source>
</evidence>
<dbReference type="VEuPathDB" id="VectorBase:ISCP_024329"/>
<dbReference type="VEuPathDB" id="VectorBase:ISCI022929"/>
<feature type="domain" description="BPTI/Kunitz inhibitor" evidence="9">
    <location>
        <begin position="88"/>
        <end position="139"/>
    </location>
</feature>
<evidence type="ECO:0000256" key="7">
    <source>
        <dbReference type="ARBA" id="ARBA00023157"/>
    </source>
</evidence>
<dbReference type="STRING" id="6945.B7QCW4"/>
<evidence type="ECO:0000259" key="9">
    <source>
        <dbReference type="PROSITE" id="PS50279"/>
    </source>
</evidence>
<dbReference type="InterPro" id="IPR020901">
    <property type="entry name" value="Prtase_inh_Kunz-CS"/>
</dbReference>
<dbReference type="PROSITE" id="PS00280">
    <property type="entry name" value="BPTI_KUNITZ_1"/>
    <property type="match status" value="1"/>
</dbReference>
<reference evidence="11" key="2">
    <citation type="submission" date="2020-05" db="UniProtKB">
        <authorList>
            <consortium name="EnsemblMetazoa"/>
        </authorList>
    </citation>
    <scope>IDENTIFICATION</scope>
    <source>
        <strain evidence="11">wikel</strain>
    </source>
</reference>
<evidence type="ECO:0000256" key="5">
    <source>
        <dbReference type="ARBA" id="ARBA00022737"/>
    </source>
</evidence>
<dbReference type="FunCoup" id="B7QCW4">
    <property type="interactions" value="17"/>
</dbReference>
<gene>
    <name evidence="10" type="ORF">IscW_ISCW022929</name>
</gene>
<keyword evidence="13" id="KW-1267">Proteomics identification</keyword>
<dbReference type="InterPro" id="IPR036880">
    <property type="entry name" value="Kunitz_BPTI_sf"/>
</dbReference>
<keyword evidence="3" id="KW-0800">Toxin</keyword>
<dbReference type="GO" id="GO:0005576">
    <property type="term" value="C:extracellular region"/>
    <property type="evidence" value="ECO:0007669"/>
    <property type="project" value="UniProtKB-SubCell"/>
</dbReference>
<evidence type="ECO:0000256" key="2">
    <source>
        <dbReference type="ARBA" id="ARBA00022525"/>
    </source>
</evidence>
<dbReference type="EMBL" id="ABJB010199807">
    <property type="status" value="NOT_ANNOTATED_CDS"/>
    <property type="molecule type" value="Genomic_DNA"/>
</dbReference>
<accession>B7QCW4</accession>
<feature type="non-terminal residue" evidence="10">
    <location>
        <position position="139"/>
    </location>
</feature>
<dbReference type="PANTHER" id="PTHR10083">
    <property type="entry name" value="KUNITZ-TYPE PROTEASE INHIBITOR-RELATED"/>
    <property type="match status" value="1"/>
</dbReference>
<dbReference type="PRINTS" id="PR00759">
    <property type="entry name" value="BASICPTASE"/>
</dbReference>
<dbReference type="EnsemblMetazoa" id="ISCW022929-RA">
    <property type="protein sequence ID" value="ISCW022929-PA"/>
    <property type="gene ID" value="ISCW022929"/>
</dbReference>
<sequence length="139" mass="15589">PQIFFIFLLFSATILCPWRFPEKVRICALPPEGGPCDVTLERWNYNKSTGICSKFVYGGCFGNANSFDTEERCLACSMAFQPDFEIICAMPPKKGPCSDSLVQRWYHNPKSGSCEPFIYGGCGGNVNQFRTEAECRRAC</sequence>
<keyword evidence="5" id="KW-0677">Repeat</keyword>
<dbReference type="InterPro" id="IPR050098">
    <property type="entry name" value="TFPI/VKTCI-like"/>
</dbReference>
<dbReference type="Pfam" id="PF00014">
    <property type="entry name" value="Kunitz_BPTI"/>
    <property type="match status" value="2"/>
</dbReference>
<dbReference type="EMBL" id="ABJB010500247">
    <property type="status" value="NOT_ANNOTATED_CDS"/>
    <property type="molecule type" value="Genomic_DNA"/>
</dbReference>
<keyword evidence="6" id="KW-0722">Serine protease inhibitor</keyword>
<dbReference type="HOGENOM" id="CLU_112937_0_0_1"/>
<evidence type="ECO:0000256" key="3">
    <source>
        <dbReference type="ARBA" id="ARBA00022656"/>
    </source>
</evidence>
<dbReference type="OrthoDB" id="5950222at2759"/>
<proteinExistence type="evidence at protein level"/>
<protein>
    <submittedName>
        <fullName evidence="10 11">Serine protease inhibitor, putative</fullName>
    </submittedName>
</protein>
<evidence type="ECO:0000256" key="1">
    <source>
        <dbReference type="ARBA" id="ARBA00004613"/>
    </source>
</evidence>
<evidence type="ECO:0000256" key="6">
    <source>
        <dbReference type="ARBA" id="ARBA00022900"/>
    </source>
</evidence>
<dbReference type="PROSITE" id="PS50279">
    <property type="entry name" value="BPTI_KUNITZ_2"/>
    <property type="match status" value="2"/>
</dbReference>
<evidence type="ECO:0007829" key="13">
    <source>
        <dbReference type="PeptideAtlas" id="B7QCW4"/>
    </source>
</evidence>
<dbReference type="EMBL" id="ABJB010634651">
    <property type="status" value="NOT_ANNOTATED_CDS"/>
    <property type="molecule type" value="Genomic_DNA"/>
</dbReference>
<dbReference type="EMBL" id="ABJB010766816">
    <property type="status" value="NOT_ANNOTATED_CDS"/>
    <property type="molecule type" value="Genomic_DNA"/>
</dbReference>
<feature type="chain" id="PRO_5010959859" evidence="8">
    <location>
        <begin position="18"/>
        <end position="139"/>
    </location>
</feature>
<keyword evidence="12" id="KW-1185">Reference proteome</keyword>
<keyword evidence="4" id="KW-0646">Protease inhibitor</keyword>
<feature type="non-terminal residue" evidence="10">
    <location>
        <position position="1"/>
    </location>
</feature>
<evidence type="ECO:0000256" key="8">
    <source>
        <dbReference type="SAM" id="SignalP"/>
    </source>
</evidence>
<dbReference type="SUPFAM" id="SSF57362">
    <property type="entry name" value="BPTI-like"/>
    <property type="match status" value="2"/>
</dbReference>
<dbReference type="Proteomes" id="UP000001555">
    <property type="component" value="Unassembled WGS sequence"/>
</dbReference>
<dbReference type="CDD" id="cd00109">
    <property type="entry name" value="Kunitz-type"/>
    <property type="match status" value="2"/>
</dbReference>